<dbReference type="EMBL" id="BPVZ01000024">
    <property type="protein sequence ID" value="GKV05935.1"/>
    <property type="molecule type" value="Genomic_DNA"/>
</dbReference>
<name>A0AAV5IZB6_9ROSI</name>
<dbReference type="Proteomes" id="UP001054252">
    <property type="component" value="Unassembled WGS sequence"/>
</dbReference>
<evidence type="ECO:0000256" key="1">
    <source>
        <dbReference type="SAM" id="MobiDB-lite"/>
    </source>
</evidence>
<dbReference type="InterPro" id="IPR021916">
    <property type="entry name" value="DUF3527"/>
</dbReference>
<feature type="compositionally biased region" description="Low complexity" evidence="1">
    <location>
        <begin position="129"/>
        <end position="145"/>
    </location>
</feature>
<dbReference type="PANTHER" id="PTHR31390:SF12">
    <property type="entry name" value="PUTATIVE (DUF3527)-RELATED"/>
    <property type="match status" value="1"/>
</dbReference>
<keyword evidence="3" id="KW-1185">Reference proteome</keyword>
<accession>A0AAV5IZB6</accession>
<reference evidence="2 3" key="1">
    <citation type="journal article" date="2021" name="Commun. Biol.">
        <title>The genome of Shorea leprosula (Dipterocarpaceae) highlights the ecological relevance of drought in aseasonal tropical rainforests.</title>
        <authorList>
            <person name="Ng K.K.S."/>
            <person name="Kobayashi M.J."/>
            <person name="Fawcett J.A."/>
            <person name="Hatakeyama M."/>
            <person name="Paape T."/>
            <person name="Ng C.H."/>
            <person name="Ang C.C."/>
            <person name="Tnah L.H."/>
            <person name="Lee C.T."/>
            <person name="Nishiyama T."/>
            <person name="Sese J."/>
            <person name="O'Brien M.J."/>
            <person name="Copetti D."/>
            <person name="Mohd Noor M.I."/>
            <person name="Ong R.C."/>
            <person name="Putra M."/>
            <person name="Sireger I.Z."/>
            <person name="Indrioko S."/>
            <person name="Kosugi Y."/>
            <person name="Izuno A."/>
            <person name="Isagi Y."/>
            <person name="Lee S.L."/>
            <person name="Shimizu K.K."/>
        </authorList>
    </citation>
    <scope>NUCLEOTIDE SEQUENCE [LARGE SCALE GENOMIC DNA]</scope>
    <source>
        <strain evidence="2">214</strain>
    </source>
</reference>
<gene>
    <name evidence="2" type="ORF">SLEP1_g17883</name>
</gene>
<comment type="caution">
    <text evidence="2">The sequence shown here is derived from an EMBL/GenBank/DDBJ whole genome shotgun (WGS) entry which is preliminary data.</text>
</comment>
<evidence type="ECO:0000313" key="2">
    <source>
        <dbReference type="EMBL" id="GKV05935.1"/>
    </source>
</evidence>
<feature type="compositionally biased region" description="Pro residues" evidence="1">
    <location>
        <begin position="811"/>
        <end position="821"/>
    </location>
</feature>
<protein>
    <submittedName>
        <fullName evidence="2">Uncharacterized protein</fullName>
    </submittedName>
</protein>
<feature type="region of interest" description="Disordered" evidence="1">
    <location>
        <begin position="117"/>
        <end position="160"/>
    </location>
</feature>
<dbReference type="Pfam" id="PF12043">
    <property type="entry name" value="DUF3527"/>
    <property type="match status" value="1"/>
</dbReference>
<sequence length="821" mass="90834">MPSNRRTSNEYFEPEPSRNMGSLEAKNGLKRQQNSRIVKEFVQLPQGNKGNVQGTVKASGDCPRQCVTRTAAKNDELVKHMSNLPSYLLRAGKQENIQEKALNVGVLDWGRLQNWKHRQNGSPTGGGSNLSSKSSSLSQKTTAKSFSLPNTVPADAQANKRKQLELRKKGLQHLETDEKRSGSLWLRTSALPITVPEDTLSDKSKELEMRKKEMQNSDDSKHLSGELKNMALLFPKRSAQYSSTLEKPPELLDKNLIKVKSPDDFIQKSEKPHSQIPHSCPLPSRFECDSETDLMAEGLELLSDASLSSFNSNNKGHILLLSECKEQKKVESETASNETLEMLDQEMAELANFKSRRNQSSHRRFSFSFSQMGRSFSFKEGPVVQKLSSYVSVKSGPVKSEAAVCLDDSSREKVKSQNGTRSSSLRRMLAPLLGPKSLNSLGCTEILQPLEGSLNCSDSWPTASDSFKKEKHELSTIQALMQLTLKDGLPSFKFVVDNSSNILVATMKMSSSGGGDMERNYTFYSVNEIKKKIGGWLSQGSKERSCSYAYDIIGEMKISSSYMSNVKDSNNQNLIRESVLFGVDYGQANQASQKFTCNIELAAVVVKMPKEDFVHGVKKSCKDTTKRGFTESLQKDGCCFNFNENERSNSTTVILPGAIHSLPNRGSPSPLIHRWRSGGSCDCGGWDVGCKLRILSNQNGSSNSQMTCQACLNPNCVELFVQDETQQIRPVFSLAPHKHGLYTIQFDPTISALQAFFISVTVICCQKSSILLEVNELSSEKVFEESALKGSDGMGKKSTTLLGKMPTKYAPNPPLSPFGRV</sequence>
<feature type="region of interest" description="Disordered" evidence="1">
    <location>
        <begin position="1"/>
        <end position="22"/>
    </location>
</feature>
<dbReference type="AlphaFoldDB" id="A0AAV5IZB6"/>
<feature type="compositionally biased region" description="Polar residues" evidence="1">
    <location>
        <begin position="1"/>
        <end position="10"/>
    </location>
</feature>
<proteinExistence type="predicted"/>
<dbReference type="PANTHER" id="PTHR31390">
    <property type="entry name" value="EXPRESSED PROTEIN"/>
    <property type="match status" value="1"/>
</dbReference>
<organism evidence="2 3">
    <name type="scientific">Rubroshorea leprosula</name>
    <dbReference type="NCBI Taxonomy" id="152421"/>
    <lineage>
        <taxon>Eukaryota</taxon>
        <taxon>Viridiplantae</taxon>
        <taxon>Streptophyta</taxon>
        <taxon>Embryophyta</taxon>
        <taxon>Tracheophyta</taxon>
        <taxon>Spermatophyta</taxon>
        <taxon>Magnoliopsida</taxon>
        <taxon>eudicotyledons</taxon>
        <taxon>Gunneridae</taxon>
        <taxon>Pentapetalae</taxon>
        <taxon>rosids</taxon>
        <taxon>malvids</taxon>
        <taxon>Malvales</taxon>
        <taxon>Dipterocarpaceae</taxon>
        <taxon>Rubroshorea</taxon>
    </lineage>
</organism>
<evidence type="ECO:0000313" key="3">
    <source>
        <dbReference type="Proteomes" id="UP001054252"/>
    </source>
</evidence>
<feature type="region of interest" description="Disordered" evidence="1">
    <location>
        <begin position="801"/>
        <end position="821"/>
    </location>
</feature>